<keyword evidence="2" id="KW-0819">tRNA processing</keyword>
<dbReference type="InterPro" id="IPR016024">
    <property type="entry name" value="ARM-type_fold"/>
</dbReference>
<protein>
    <submittedName>
        <fullName evidence="6">DUF2428 domain-containing protein</fullName>
    </submittedName>
</protein>
<dbReference type="GO" id="GO:0005829">
    <property type="term" value="C:cytosol"/>
    <property type="evidence" value="ECO:0007669"/>
    <property type="project" value="TreeGrafter"/>
</dbReference>
<evidence type="ECO:0000313" key="6">
    <source>
        <dbReference type="WBParaSite" id="maker-uti_cns_0005024-snap-gene-0.12-mRNA-1"/>
    </source>
</evidence>
<evidence type="ECO:0000259" key="3">
    <source>
        <dbReference type="Pfam" id="PF10350"/>
    </source>
</evidence>
<dbReference type="Gene3D" id="1.25.10.10">
    <property type="entry name" value="Leucine-rich Repeat Variant"/>
    <property type="match status" value="1"/>
</dbReference>
<reference evidence="6" key="1">
    <citation type="submission" date="2016-11" db="UniProtKB">
        <authorList>
            <consortium name="WormBaseParasite"/>
        </authorList>
    </citation>
    <scope>IDENTIFICATION</scope>
</reference>
<feature type="domain" description="DUF2428" evidence="3">
    <location>
        <begin position="13"/>
        <end position="164"/>
    </location>
</feature>
<dbReference type="GO" id="GO:0030488">
    <property type="term" value="P:tRNA methylation"/>
    <property type="evidence" value="ECO:0007669"/>
    <property type="project" value="TreeGrafter"/>
</dbReference>
<evidence type="ECO:0000256" key="2">
    <source>
        <dbReference type="ARBA" id="ARBA00022694"/>
    </source>
</evidence>
<dbReference type="PANTHER" id="PTHR14387">
    <property type="entry name" value="THADA/DEATH RECEPTOR INTERACTING PROTEIN"/>
    <property type="match status" value="1"/>
</dbReference>
<evidence type="ECO:0000259" key="4">
    <source>
        <dbReference type="Pfam" id="PF25151"/>
    </source>
</evidence>
<keyword evidence="5" id="KW-1185">Reference proteome</keyword>
<proteinExistence type="inferred from homology"/>
<dbReference type="Pfam" id="PF25151">
    <property type="entry name" value="TPR_Trm732_C"/>
    <property type="match status" value="1"/>
</dbReference>
<dbReference type="WBParaSite" id="maker-uti_cns_0005024-snap-gene-0.12-mRNA-1">
    <property type="protein sequence ID" value="maker-uti_cns_0005024-snap-gene-0.12-mRNA-1"/>
    <property type="gene ID" value="maker-uti_cns_0005024-snap-gene-0.12"/>
</dbReference>
<dbReference type="InterPro" id="IPR056842">
    <property type="entry name" value="THADA-like_TPR_C"/>
</dbReference>
<dbReference type="InterPro" id="IPR051954">
    <property type="entry name" value="tRNA_methyltransferase_THADA"/>
</dbReference>
<feature type="domain" description="tRNA (32-2'-O)-methyltransferase regulator THADA-like C-terminal TPR repeats region" evidence="4">
    <location>
        <begin position="166"/>
        <end position="273"/>
    </location>
</feature>
<dbReference type="InterPro" id="IPR011989">
    <property type="entry name" value="ARM-like"/>
</dbReference>
<dbReference type="AlphaFoldDB" id="A0A1I8HAI4"/>
<dbReference type="Proteomes" id="UP000095280">
    <property type="component" value="Unplaced"/>
</dbReference>
<sequence length="273" mass="29871">LCAAHLRAADADIDLDGVRRVGRRLAAVVTGSRHRGTIEAVANSLREFCQLIRWRQELADLPGELVNAPLVAMETASYSVTRRSAGLPLLLTSVLSAVCAGQWSEPLLDRTVARLLRCVDSPKVHALNLLRAVVREAALYNATTRHHEAITRATLTNFSDRSWAVRNACVQLLGALSQRMLGVGRPHITPTEFFSAYPRLQRCFLEVLVRGANPSSAKFIAHQATVPVLSFLSQLSPDPPTALLDNVEPFRQPLVTLLSSPVYAIRLMAAKSL</sequence>
<dbReference type="InterPro" id="IPR019442">
    <property type="entry name" value="THADA/TRM732_DUF2428"/>
</dbReference>
<accession>A0A1I8HAI4</accession>
<evidence type="ECO:0000313" key="5">
    <source>
        <dbReference type="Proteomes" id="UP000095280"/>
    </source>
</evidence>
<dbReference type="SUPFAM" id="SSF48371">
    <property type="entry name" value="ARM repeat"/>
    <property type="match status" value="1"/>
</dbReference>
<dbReference type="Pfam" id="PF10350">
    <property type="entry name" value="DUF2428"/>
    <property type="match status" value="1"/>
</dbReference>
<comment type="similarity">
    <text evidence="1">Belongs to the THADA family.</text>
</comment>
<name>A0A1I8HAI4_9PLAT</name>
<dbReference type="PANTHER" id="PTHR14387:SF0">
    <property type="entry name" value="DUF2428 DOMAIN-CONTAINING PROTEIN"/>
    <property type="match status" value="1"/>
</dbReference>
<evidence type="ECO:0000256" key="1">
    <source>
        <dbReference type="ARBA" id="ARBA00010409"/>
    </source>
</evidence>
<organism evidence="5 6">
    <name type="scientific">Macrostomum lignano</name>
    <dbReference type="NCBI Taxonomy" id="282301"/>
    <lineage>
        <taxon>Eukaryota</taxon>
        <taxon>Metazoa</taxon>
        <taxon>Spiralia</taxon>
        <taxon>Lophotrochozoa</taxon>
        <taxon>Platyhelminthes</taxon>
        <taxon>Rhabditophora</taxon>
        <taxon>Macrostomorpha</taxon>
        <taxon>Macrostomida</taxon>
        <taxon>Macrostomidae</taxon>
        <taxon>Macrostomum</taxon>
    </lineage>
</organism>